<comment type="caution">
    <text evidence="2">The sequence shown here is derived from an EMBL/GenBank/DDBJ whole genome shotgun (WGS) entry which is preliminary data.</text>
</comment>
<name>A0ABP8KZA6_9BURK</name>
<reference evidence="3" key="1">
    <citation type="journal article" date="2019" name="Int. J. Syst. Evol. Microbiol.">
        <title>The Global Catalogue of Microorganisms (GCM) 10K type strain sequencing project: providing services to taxonomists for standard genome sequencing and annotation.</title>
        <authorList>
            <consortium name="The Broad Institute Genomics Platform"/>
            <consortium name="The Broad Institute Genome Sequencing Center for Infectious Disease"/>
            <person name="Wu L."/>
            <person name="Ma J."/>
        </authorList>
    </citation>
    <scope>NUCLEOTIDE SEQUENCE [LARGE SCALE GENOMIC DNA]</scope>
    <source>
        <strain evidence="3">JCM 31890</strain>
    </source>
</reference>
<sequence length="165" mass="18547">MGFFRRWFRLRERNPQHPDSGWATSERGTELVLHEAEAAALLDEVDIEGALAHHLAFRDQLQAAVVAAAQGGVPPHWQPEALFQDDRCMLGQWLHGSGRERLGHYPAFQILVARHRYFHEQAAAAVALAQAGQPAHALQRVQGSCRHASNQVVLLMRELQRGLQR</sequence>
<evidence type="ECO:0000313" key="3">
    <source>
        <dbReference type="Proteomes" id="UP001501788"/>
    </source>
</evidence>
<evidence type="ECO:0000259" key="1">
    <source>
        <dbReference type="Pfam" id="PF13682"/>
    </source>
</evidence>
<organism evidence="2 3">
    <name type="scientific">Acidovorax lacteus</name>
    <dbReference type="NCBI Taxonomy" id="1924988"/>
    <lineage>
        <taxon>Bacteria</taxon>
        <taxon>Pseudomonadati</taxon>
        <taxon>Pseudomonadota</taxon>
        <taxon>Betaproteobacteria</taxon>
        <taxon>Burkholderiales</taxon>
        <taxon>Comamonadaceae</taxon>
        <taxon>Acidovorax</taxon>
    </lineage>
</organism>
<feature type="domain" description="Chemoreceptor zinc-binding" evidence="1">
    <location>
        <begin position="54"/>
        <end position="126"/>
    </location>
</feature>
<dbReference type="RefSeq" id="WP_345060652.1">
    <property type="nucleotide sequence ID" value="NZ_BAABEX010000003.1"/>
</dbReference>
<dbReference type="InterPro" id="IPR025991">
    <property type="entry name" value="Chemoreceptor_zinc-bind_dom"/>
</dbReference>
<evidence type="ECO:0000313" key="2">
    <source>
        <dbReference type="EMBL" id="GAA4418535.1"/>
    </source>
</evidence>
<dbReference type="EMBL" id="BAABEX010000003">
    <property type="protein sequence ID" value="GAA4418535.1"/>
    <property type="molecule type" value="Genomic_DNA"/>
</dbReference>
<protein>
    <recommendedName>
        <fullName evidence="1">Chemoreceptor zinc-binding domain-containing protein</fullName>
    </recommendedName>
</protein>
<dbReference type="Gene3D" id="1.20.120.30">
    <property type="entry name" value="Aspartate receptor, ligand-binding domain"/>
    <property type="match status" value="1"/>
</dbReference>
<gene>
    <name evidence="2" type="ORF">GCM10023090_03630</name>
</gene>
<accession>A0ABP8KZA6</accession>
<dbReference type="Pfam" id="PF13682">
    <property type="entry name" value="CZB"/>
    <property type="match status" value="1"/>
</dbReference>
<keyword evidence="3" id="KW-1185">Reference proteome</keyword>
<dbReference type="Proteomes" id="UP001501788">
    <property type="component" value="Unassembled WGS sequence"/>
</dbReference>
<proteinExistence type="predicted"/>